<dbReference type="Proteomes" id="UP001206924">
    <property type="component" value="Unassembled WGS sequence"/>
</dbReference>
<dbReference type="InterPro" id="IPR018644">
    <property type="entry name" value="DUF2071"/>
</dbReference>
<dbReference type="SUPFAM" id="SSF160104">
    <property type="entry name" value="Acetoacetate decarboxylase-like"/>
    <property type="match status" value="1"/>
</dbReference>
<gene>
    <name evidence="1" type="ORF">NNX28_08995</name>
</gene>
<dbReference type="Pfam" id="PF09844">
    <property type="entry name" value="DUF2071"/>
    <property type="match status" value="1"/>
</dbReference>
<name>A0ABT1NQP8_9MICC</name>
<comment type="caution">
    <text evidence="1">The sequence shown here is derived from an EMBL/GenBank/DDBJ whole genome shotgun (WGS) entry which is preliminary data.</text>
</comment>
<dbReference type="PANTHER" id="PTHR39186">
    <property type="entry name" value="DUF2071 FAMILY PROTEIN"/>
    <property type="match status" value="1"/>
</dbReference>
<dbReference type="RefSeq" id="WP_255865524.1">
    <property type="nucleotide sequence ID" value="NZ_CP104263.1"/>
</dbReference>
<proteinExistence type="predicted"/>
<keyword evidence="2" id="KW-1185">Reference proteome</keyword>
<protein>
    <submittedName>
        <fullName evidence="1">DUF2071 domain-containing protein</fullName>
    </submittedName>
</protein>
<dbReference type="EMBL" id="JANFLP010000008">
    <property type="protein sequence ID" value="MCQ1950062.1"/>
    <property type="molecule type" value="Genomic_DNA"/>
</dbReference>
<organism evidence="1 2">
    <name type="scientific">Arthrobacter jinronghuae</name>
    <dbReference type="NCBI Taxonomy" id="2964609"/>
    <lineage>
        <taxon>Bacteria</taxon>
        <taxon>Bacillati</taxon>
        <taxon>Actinomycetota</taxon>
        <taxon>Actinomycetes</taxon>
        <taxon>Micrococcales</taxon>
        <taxon>Micrococcaceae</taxon>
        <taxon>Arthrobacter</taxon>
    </lineage>
</organism>
<reference evidence="1 2" key="1">
    <citation type="submission" date="2022-07" db="EMBL/GenBank/DDBJ databases">
        <title>Novel species in genus Arthrobacter.</title>
        <authorList>
            <person name="Liu Y."/>
        </authorList>
    </citation>
    <scope>NUCLEOTIDE SEQUENCE [LARGE SCALE GENOMIC DNA]</scope>
    <source>
        <strain evidence="2">zg-Y859</strain>
    </source>
</reference>
<accession>A0ABT1NQP8</accession>
<dbReference type="InterPro" id="IPR023375">
    <property type="entry name" value="ADC_dom_sf"/>
</dbReference>
<sequence>MGTPVHGTEDPWPAGPRVTPPILMAQTWAGTVFLHWRIPASAAAPYMPPGVEPDVFHGSTWVGLIGFRAPQTELGRVSVPFFGSFTEVNVRLYSRGRDGSRGVLFLSLDASRLVPVLAARSLRIPYVWSRCRPTRSGWGVGYDVERFGRQARSSFAVVPDYARQADDELSVLLTARFGLHAAFAGRTAFIPISHRPWPLHPARLTHFHDELVPAAGLPVEGPPDTVHYSPGVRTLFGSPRRVA</sequence>
<evidence type="ECO:0000313" key="1">
    <source>
        <dbReference type="EMBL" id="MCQ1950062.1"/>
    </source>
</evidence>
<evidence type="ECO:0000313" key="2">
    <source>
        <dbReference type="Proteomes" id="UP001206924"/>
    </source>
</evidence>
<dbReference type="PANTHER" id="PTHR39186:SF1">
    <property type="entry name" value="DUF2071 DOMAIN-CONTAINING PROTEIN"/>
    <property type="match status" value="1"/>
</dbReference>